<dbReference type="Proteomes" id="UP001595859">
    <property type="component" value="Unassembled WGS sequence"/>
</dbReference>
<sequence length="108" mass="10864">MTASPVLLAVSIVVLAAATFAFRFAGPALRSRITFPPRVTKLLETSSVVLLAALVVTSGLMEDGVLAGVARPAGVLVGGVLAWHKAPFAVSVVGAAGTAAVLRLFGIP</sequence>
<dbReference type="EMBL" id="JBHSIS010000002">
    <property type="protein sequence ID" value="MFC4852810.1"/>
    <property type="molecule type" value="Genomic_DNA"/>
</dbReference>
<reference evidence="3" key="1">
    <citation type="journal article" date="2019" name="Int. J. Syst. Evol. Microbiol.">
        <title>The Global Catalogue of Microorganisms (GCM) 10K type strain sequencing project: providing services to taxonomists for standard genome sequencing and annotation.</title>
        <authorList>
            <consortium name="The Broad Institute Genomics Platform"/>
            <consortium name="The Broad Institute Genome Sequencing Center for Infectious Disease"/>
            <person name="Wu L."/>
            <person name="Ma J."/>
        </authorList>
    </citation>
    <scope>NUCLEOTIDE SEQUENCE [LARGE SCALE GENOMIC DNA]</scope>
    <source>
        <strain evidence="3">ZS-22-S1</strain>
    </source>
</reference>
<keyword evidence="1" id="KW-1133">Transmembrane helix</keyword>
<comment type="caution">
    <text evidence="2">The sequence shown here is derived from an EMBL/GenBank/DDBJ whole genome shotgun (WGS) entry which is preliminary data.</text>
</comment>
<feature type="transmembrane region" description="Helical" evidence="1">
    <location>
        <begin position="6"/>
        <end position="26"/>
    </location>
</feature>
<keyword evidence="3" id="KW-1185">Reference proteome</keyword>
<feature type="transmembrane region" description="Helical" evidence="1">
    <location>
        <begin position="86"/>
        <end position="105"/>
    </location>
</feature>
<organism evidence="2 3">
    <name type="scientific">Actinophytocola glycyrrhizae</name>
    <dbReference type="NCBI Taxonomy" id="2044873"/>
    <lineage>
        <taxon>Bacteria</taxon>
        <taxon>Bacillati</taxon>
        <taxon>Actinomycetota</taxon>
        <taxon>Actinomycetes</taxon>
        <taxon>Pseudonocardiales</taxon>
        <taxon>Pseudonocardiaceae</taxon>
    </lineage>
</organism>
<feature type="transmembrane region" description="Helical" evidence="1">
    <location>
        <begin position="47"/>
        <end position="66"/>
    </location>
</feature>
<keyword evidence="1" id="KW-0472">Membrane</keyword>
<name>A0ABV9RU05_9PSEU</name>
<protein>
    <submittedName>
        <fullName evidence="2">AzlD domain-containing protein</fullName>
    </submittedName>
</protein>
<dbReference type="RefSeq" id="WP_378054764.1">
    <property type="nucleotide sequence ID" value="NZ_JBHSIS010000002.1"/>
</dbReference>
<keyword evidence="1" id="KW-0812">Transmembrane</keyword>
<dbReference type="InterPro" id="IPR008407">
    <property type="entry name" value="Brnchd-chn_aa_trnsp_AzlD"/>
</dbReference>
<evidence type="ECO:0000313" key="3">
    <source>
        <dbReference type="Proteomes" id="UP001595859"/>
    </source>
</evidence>
<dbReference type="Pfam" id="PF05437">
    <property type="entry name" value="AzlD"/>
    <property type="match status" value="1"/>
</dbReference>
<proteinExistence type="predicted"/>
<evidence type="ECO:0000313" key="2">
    <source>
        <dbReference type="EMBL" id="MFC4852810.1"/>
    </source>
</evidence>
<accession>A0ABV9RU05</accession>
<evidence type="ECO:0000256" key="1">
    <source>
        <dbReference type="SAM" id="Phobius"/>
    </source>
</evidence>
<gene>
    <name evidence="2" type="ORF">ACFPCV_04775</name>
</gene>